<accession>A0A174K874</accession>
<name>A0A174K874_9CLOT</name>
<evidence type="ECO:0000313" key="2">
    <source>
        <dbReference type="Proteomes" id="UP000095594"/>
    </source>
</evidence>
<reference evidence="1 2" key="1">
    <citation type="submission" date="2015-09" db="EMBL/GenBank/DDBJ databases">
        <authorList>
            <consortium name="Pathogen Informatics"/>
        </authorList>
    </citation>
    <scope>NUCLEOTIDE SEQUENCE [LARGE SCALE GENOMIC DNA]</scope>
    <source>
        <strain evidence="1 2">2789STDY5834856</strain>
    </source>
</reference>
<dbReference type="RefSeq" id="WP_269144370.1">
    <property type="nucleotide sequence ID" value="NZ_CABIXQ010000024.1"/>
</dbReference>
<gene>
    <name evidence="1" type="ORF">ERS852471_02900</name>
</gene>
<proteinExistence type="predicted"/>
<evidence type="ECO:0000313" key="1">
    <source>
        <dbReference type="EMBL" id="CUP05675.1"/>
    </source>
</evidence>
<dbReference type="AlphaFoldDB" id="A0A174K874"/>
<protein>
    <submittedName>
        <fullName evidence="1">Uncharacterized protein</fullName>
    </submittedName>
</protein>
<dbReference type="Proteomes" id="UP000095594">
    <property type="component" value="Unassembled WGS sequence"/>
</dbReference>
<dbReference type="EMBL" id="CYZX01000024">
    <property type="protein sequence ID" value="CUP05675.1"/>
    <property type="molecule type" value="Genomic_DNA"/>
</dbReference>
<sequence>MSIYILGDFIKVCKALGVEPTWERLHTWRKEMYKFNDYPIYK</sequence>
<organism evidence="1 2">
    <name type="scientific">Clostridium disporicum</name>
    <dbReference type="NCBI Taxonomy" id="84024"/>
    <lineage>
        <taxon>Bacteria</taxon>
        <taxon>Bacillati</taxon>
        <taxon>Bacillota</taxon>
        <taxon>Clostridia</taxon>
        <taxon>Eubacteriales</taxon>
        <taxon>Clostridiaceae</taxon>
        <taxon>Clostridium</taxon>
    </lineage>
</organism>